<feature type="compositionally biased region" description="Basic and acidic residues" evidence="2">
    <location>
        <begin position="252"/>
        <end position="261"/>
    </location>
</feature>
<proteinExistence type="predicted"/>
<evidence type="ECO:0000313" key="4">
    <source>
        <dbReference type="Proteomes" id="UP000298138"/>
    </source>
</evidence>
<dbReference type="InParanoid" id="A0A4S2MLP3"/>
<accession>A0A4S2MLP3</accession>
<feature type="compositionally biased region" description="Basic and acidic residues" evidence="2">
    <location>
        <begin position="269"/>
        <end position="283"/>
    </location>
</feature>
<keyword evidence="4" id="KW-1185">Reference proteome</keyword>
<dbReference type="EMBL" id="ML220147">
    <property type="protein sequence ID" value="TGZ77932.1"/>
    <property type="molecule type" value="Genomic_DNA"/>
</dbReference>
<name>A0A4S2MLP3_9PEZI</name>
<evidence type="ECO:0000256" key="1">
    <source>
        <dbReference type="SAM" id="Coils"/>
    </source>
</evidence>
<protein>
    <submittedName>
        <fullName evidence="3">Uncharacterized protein</fullName>
    </submittedName>
</protein>
<feature type="region of interest" description="Disordered" evidence="2">
    <location>
        <begin position="206"/>
        <end position="228"/>
    </location>
</feature>
<gene>
    <name evidence="3" type="ORF">EX30DRAFT_398178</name>
</gene>
<sequence>MPLYYHPPVEQVSPANGFSALVYAPPPVLIDSSPTITVPPGWPTGPAATGAHISGPPPPLGYPPGGFWSTTGYFPIPQGAIPAHSIQVGFPQPPSTEIHPAVAVEKPKTELVVIQPPAPANPPPPPLESTQLQVAIRHMNGVDHRCPCSKCSKPKQKAEDLSSNIRQEIEKIDAERKAKELLEAEQNAAAQHHLRAQIQRELTEELEKQRKAHEAAIQKEQRKKIKKDQLKNEIMAEITAAQTAQAAQAQREQTERARLHQESLQQQARAEEEEKRLAEKTQKSIEEEKARIRRGYLGLYHEEVSRLQAEAAAKAKADAEAAYATHCAEAARKAKDDAEKAHKELIEQERTRALAKEKARMEQLAEELLKKKEAQLLAGRERLAEEEHQKAMADEKLREELRLKIFQDIAKEQQDAYLKALHEETAKKAQEEAAKAESKRLEAERRNILRAEILDELKRQPEPKLIGVPVPGPMVPQPPPPPTILAALPVPPIVAPIPPPAPMASYGYLYSAPAPPMPLSVASNIAPPPPPPPPPPSHHGFSVRIESACEDSCHGCTKCHRIV</sequence>
<dbReference type="Proteomes" id="UP000298138">
    <property type="component" value="Unassembled WGS sequence"/>
</dbReference>
<dbReference type="STRING" id="341454.A0A4S2MLP3"/>
<reference evidence="3 4" key="1">
    <citation type="submission" date="2019-04" db="EMBL/GenBank/DDBJ databases">
        <title>Comparative genomics and transcriptomics to analyze fruiting body development in filamentous ascomycetes.</title>
        <authorList>
            <consortium name="DOE Joint Genome Institute"/>
            <person name="Lutkenhaus R."/>
            <person name="Traeger S."/>
            <person name="Breuer J."/>
            <person name="Kuo A."/>
            <person name="Lipzen A."/>
            <person name="Pangilinan J."/>
            <person name="Dilworth D."/>
            <person name="Sandor L."/>
            <person name="Poggeler S."/>
            <person name="Barry K."/>
            <person name="Grigoriev I.V."/>
            <person name="Nowrousian M."/>
        </authorList>
    </citation>
    <scope>NUCLEOTIDE SEQUENCE [LARGE SCALE GENOMIC DNA]</scope>
    <source>
        <strain evidence="3 4">CBS 389.68</strain>
    </source>
</reference>
<evidence type="ECO:0000313" key="3">
    <source>
        <dbReference type="EMBL" id="TGZ77932.1"/>
    </source>
</evidence>
<feature type="coiled-coil region" evidence="1">
    <location>
        <begin position="419"/>
        <end position="451"/>
    </location>
</feature>
<evidence type="ECO:0000256" key="2">
    <source>
        <dbReference type="SAM" id="MobiDB-lite"/>
    </source>
</evidence>
<organism evidence="3 4">
    <name type="scientific">Ascodesmis nigricans</name>
    <dbReference type="NCBI Taxonomy" id="341454"/>
    <lineage>
        <taxon>Eukaryota</taxon>
        <taxon>Fungi</taxon>
        <taxon>Dikarya</taxon>
        <taxon>Ascomycota</taxon>
        <taxon>Pezizomycotina</taxon>
        <taxon>Pezizomycetes</taxon>
        <taxon>Pezizales</taxon>
        <taxon>Ascodesmidaceae</taxon>
        <taxon>Ascodesmis</taxon>
    </lineage>
</organism>
<feature type="coiled-coil region" evidence="1">
    <location>
        <begin position="328"/>
        <end position="389"/>
    </location>
</feature>
<feature type="compositionally biased region" description="Basic and acidic residues" evidence="2">
    <location>
        <begin position="206"/>
        <end position="220"/>
    </location>
</feature>
<dbReference type="AlphaFoldDB" id="A0A4S2MLP3"/>
<feature type="region of interest" description="Disordered" evidence="2">
    <location>
        <begin position="245"/>
        <end position="283"/>
    </location>
</feature>
<keyword evidence="1" id="KW-0175">Coiled coil</keyword>